<evidence type="ECO:0000313" key="1">
    <source>
        <dbReference type="EMBL" id="SPC87960.1"/>
    </source>
</evidence>
<dbReference type="EMBL" id="OIVN01000961">
    <property type="protein sequence ID" value="SPC87960.1"/>
    <property type="molecule type" value="Genomic_DNA"/>
</dbReference>
<gene>
    <name evidence="1" type="ORF">FSB_LOCUS15842</name>
</gene>
<organism evidence="1">
    <name type="scientific">Fagus sylvatica</name>
    <name type="common">Beechnut</name>
    <dbReference type="NCBI Taxonomy" id="28930"/>
    <lineage>
        <taxon>Eukaryota</taxon>
        <taxon>Viridiplantae</taxon>
        <taxon>Streptophyta</taxon>
        <taxon>Embryophyta</taxon>
        <taxon>Tracheophyta</taxon>
        <taxon>Spermatophyta</taxon>
        <taxon>Magnoliopsida</taxon>
        <taxon>eudicotyledons</taxon>
        <taxon>Gunneridae</taxon>
        <taxon>Pentapetalae</taxon>
        <taxon>rosids</taxon>
        <taxon>fabids</taxon>
        <taxon>Fagales</taxon>
        <taxon>Fagaceae</taxon>
        <taxon>Fagus</taxon>
    </lineage>
</organism>
<accession>A0A2N9FLJ5</accession>
<dbReference type="AlphaFoldDB" id="A0A2N9FLJ5"/>
<name>A0A2N9FLJ5_FAGSY</name>
<proteinExistence type="predicted"/>
<evidence type="ECO:0008006" key="2">
    <source>
        <dbReference type="Google" id="ProtNLM"/>
    </source>
</evidence>
<protein>
    <recommendedName>
        <fullName evidence="2">Reverse transcriptase domain-containing protein</fullName>
    </recommendedName>
</protein>
<sequence>MEGRLRGVKASLAGPTLTHIMYANDIVLFTRANQRDASTLNSCLEKYCEWSGQQINRAKSGLKPAMSVSVETLQDDLFVRRFWWNPLKSSGRYLAAKSWSNLCGPKKEGGLDFNSALLEKFAWTVTSGRNNICMDVLRSKDKVRKDWLMREPSKRASPIWKGIENAKKLLAPGACYIVGDGKSINVWLDTWIPWVEGSNQSLGMTLSP</sequence>
<reference evidence="1" key="1">
    <citation type="submission" date="2018-02" db="EMBL/GenBank/DDBJ databases">
        <authorList>
            <person name="Cohen D.B."/>
            <person name="Kent A.D."/>
        </authorList>
    </citation>
    <scope>NUCLEOTIDE SEQUENCE</scope>
</reference>